<sequence>MADEPTIQCKLNCVKTIKSIKKYVLHFRLTLCDKFLHVPFKICLFF</sequence>
<protein>
    <submittedName>
        <fullName evidence="1">Uncharacterized protein</fullName>
    </submittedName>
</protein>
<reference evidence="1" key="3">
    <citation type="submission" date="2025-09" db="UniProtKB">
        <authorList>
            <consortium name="Ensembl"/>
        </authorList>
    </citation>
    <scope>IDENTIFICATION</scope>
</reference>
<organism evidence="1 2">
    <name type="scientific">Ciona intestinalis</name>
    <name type="common">Transparent sea squirt</name>
    <name type="synonym">Ascidia intestinalis</name>
    <dbReference type="NCBI Taxonomy" id="7719"/>
    <lineage>
        <taxon>Eukaryota</taxon>
        <taxon>Metazoa</taxon>
        <taxon>Chordata</taxon>
        <taxon>Tunicata</taxon>
        <taxon>Ascidiacea</taxon>
        <taxon>Phlebobranchia</taxon>
        <taxon>Cionidae</taxon>
        <taxon>Ciona</taxon>
    </lineage>
</organism>
<evidence type="ECO:0000313" key="2">
    <source>
        <dbReference type="Proteomes" id="UP000008144"/>
    </source>
</evidence>
<dbReference type="Proteomes" id="UP000008144">
    <property type="component" value="Unassembled WGS sequence"/>
</dbReference>
<name>H2Y0G8_CIOIN</name>
<reference evidence="1" key="2">
    <citation type="submission" date="2025-08" db="UniProtKB">
        <authorList>
            <consortium name="Ensembl"/>
        </authorList>
    </citation>
    <scope>IDENTIFICATION</scope>
</reference>
<evidence type="ECO:0000313" key="1">
    <source>
        <dbReference type="Ensembl" id="ENSCINP00000035402.1"/>
    </source>
</evidence>
<dbReference type="Ensembl" id="ENSCINT00000035926.1">
    <property type="protein sequence ID" value="ENSCINP00000035402.1"/>
    <property type="gene ID" value="ENSCING00000021291.1"/>
</dbReference>
<dbReference type="AlphaFoldDB" id="H2Y0G8"/>
<proteinExistence type="predicted"/>
<reference evidence="2" key="1">
    <citation type="journal article" date="2002" name="Science">
        <title>The draft genome of Ciona intestinalis: insights into chordate and vertebrate origins.</title>
        <authorList>
            <person name="Dehal P."/>
            <person name="Satou Y."/>
            <person name="Campbell R.K."/>
            <person name="Chapman J."/>
            <person name="Degnan B."/>
            <person name="De Tomaso A."/>
            <person name="Davidson B."/>
            <person name="Di Gregorio A."/>
            <person name="Gelpke M."/>
            <person name="Goodstein D.M."/>
            <person name="Harafuji N."/>
            <person name="Hastings K.E."/>
            <person name="Ho I."/>
            <person name="Hotta K."/>
            <person name="Huang W."/>
            <person name="Kawashima T."/>
            <person name="Lemaire P."/>
            <person name="Martinez D."/>
            <person name="Meinertzhagen I.A."/>
            <person name="Necula S."/>
            <person name="Nonaka M."/>
            <person name="Putnam N."/>
            <person name="Rash S."/>
            <person name="Saiga H."/>
            <person name="Satake M."/>
            <person name="Terry A."/>
            <person name="Yamada L."/>
            <person name="Wang H.G."/>
            <person name="Awazu S."/>
            <person name="Azumi K."/>
            <person name="Boore J."/>
            <person name="Branno M."/>
            <person name="Chin-Bow S."/>
            <person name="DeSantis R."/>
            <person name="Doyle S."/>
            <person name="Francino P."/>
            <person name="Keys D.N."/>
            <person name="Haga S."/>
            <person name="Hayashi H."/>
            <person name="Hino K."/>
            <person name="Imai K.S."/>
            <person name="Inaba K."/>
            <person name="Kano S."/>
            <person name="Kobayashi K."/>
            <person name="Kobayashi M."/>
            <person name="Lee B.I."/>
            <person name="Makabe K.W."/>
            <person name="Manohar C."/>
            <person name="Matassi G."/>
            <person name="Medina M."/>
            <person name="Mochizuki Y."/>
            <person name="Mount S."/>
            <person name="Morishita T."/>
            <person name="Miura S."/>
            <person name="Nakayama A."/>
            <person name="Nishizaka S."/>
            <person name="Nomoto H."/>
            <person name="Ohta F."/>
            <person name="Oishi K."/>
            <person name="Rigoutsos I."/>
            <person name="Sano M."/>
            <person name="Sasaki A."/>
            <person name="Sasakura Y."/>
            <person name="Shoguchi E."/>
            <person name="Shin-i T."/>
            <person name="Spagnuolo A."/>
            <person name="Stainier D."/>
            <person name="Suzuki M.M."/>
            <person name="Tassy O."/>
            <person name="Takatori N."/>
            <person name="Tokuoka M."/>
            <person name="Yagi K."/>
            <person name="Yoshizaki F."/>
            <person name="Wada S."/>
            <person name="Zhang C."/>
            <person name="Hyatt P.D."/>
            <person name="Larimer F."/>
            <person name="Detter C."/>
            <person name="Doggett N."/>
            <person name="Glavina T."/>
            <person name="Hawkins T."/>
            <person name="Richardson P."/>
            <person name="Lucas S."/>
            <person name="Kohara Y."/>
            <person name="Levine M."/>
            <person name="Satoh N."/>
            <person name="Rokhsar D.S."/>
        </authorList>
    </citation>
    <scope>NUCLEOTIDE SEQUENCE [LARGE SCALE GENOMIC DNA]</scope>
</reference>
<keyword evidence="2" id="KW-1185">Reference proteome</keyword>
<dbReference type="HOGENOM" id="CLU_3191025_0_0_1"/>
<dbReference type="InParanoid" id="H2Y0G8"/>
<accession>H2Y0G8</accession>